<name>A0A6J6JSR9_9ZZZZ</name>
<proteinExistence type="predicted"/>
<feature type="domain" description="PH" evidence="1">
    <location>
        <begin position="46"/>
        <end position="151"/>
    </location>
</feature>
<evidence type="ECO:0000313" key="2">
    <source>
        <dbReference type="EMBL" id="CAB4640086.1"/>
    </source>
</evidence>
<reference evidence="2" key="1">
    <citation type="submission" date="2020-05" db="EMBL/GenBank/DDBJ databases">
        <authorList>
            <person name="Chiriac C."/>
            <person name="Salcher M."/>
            <person name="Ghai R."/>
            <person name="Kavagutti S V."/>
        </authorList>
    </citation>
    <scope>NUCLEOTIDE SEQUENCE</scope>
</reference>
<organism evidence="2">
    <name type="scientific">freshwater metagenome</name>
    <dbReference type="NCBI Taxonomy" id="449393"/>
    <lineage>
        <taxon>unclassified sequences</taxon>
        <taxon>metagenomes</taxon>
        <taxon>ecological metagenomes</taxon>
    </lineage>
</organism>
<accession>A0A6J6JSR9</accession>
<gene>
    <name evidence="2" type="ORF">UFOPK2165_00246</name>
</gene>
<dbReference type="InterPro" id="IPR057446">
    <property type="entry name" value="PH_bac"/>
</dbReference>
<dbReference type="Pfam" id="PF25362">
    <property type="entry name" value="bPH_11"/>
    <property type="match status" value="1"/>
</dbReference>
<protein>
    <submittedName>
        <fullName evidence="2">Unannotated protein</fullName>
    </submittedName>
</protein>
<sequence>MEKYVMALLTVLACLLFAALAIRAWKSRAARQSSLFLSPPEELTSKGQPVAIADAFYVATTFANNFLERIAAHGLGARGFSQIQVFAEGVLISRIGERDLAIVRDDLISVSYSQVAIDKAVESDGLMVLSWRAGETMLASHLRIKDLSSRSLIFRTLSDLVPGGVKK</sequence>
<dbReference type="EMBL" id="CAEZWA010000027">
    <property type="protein sequence ID" value="CAB4640086.1"/>
    <property type="molecule type" value="Genomic_DNA"/>
</dbReference>
<evidence type="ECO:0000259" key="1">
    <source>
        <dbReference type="Pfam" id="PF25362"/>
    </source>
</evidence>
<dbReference type="AlphaFoldDB" id="A0A6J6JSR9"/>